<sequence length="111" mass="12856">MARENGTLRTLKTVQAIRNQSLTIDLGKTFEGTLTSWMKKDIGESEHIEFTIKENRYLFLEKSKTQDLFDTKNSMAGRWRFDVRLLPISGTEDDERIVFAGTILFHDNITI</sequence>
<name>X1GN15_9ZZZZ</name>
<dbReference type="AlphaFoldDB" id="X1GN15"/>
<protein>
    <submittedName>
        <fullName evidence="1">Uncharacterized protein</fullName>
    </submittedName>
</protein>
<gene>
    <name evidence="1" type="ORF">S03H2_19015</name>
</gene>
<comment type="caution">
    <text evidence="1">The sequence shown here is derived from an EMBL/GenBank/DDBJ whole genome shotgun (WGS) entry which is preliminary data.</text>
</comment>
<accession>X1GN15</accession>
<evidence type="ECO:0000313" key="1">
    <source>
        <dbReference type="EMBL" id="GAH42984.1"/>
    </source>
</evidence>
<reference evidence="1" key="1">
    <citation type="journal article" date="2014" name="Front. Microbiol.">
        <title>High frequency of phylogenetically diverse reductive dehalogenase-homologous genes in deep subseafloor sedimentary metagenomes.</title>
        <authorList>
            <person name="Kawai M."/>
            <person name="Futagami T."/>
            <person name="Toyoda A."/>
            <person name="Takaki Y."/>
            <person name="Nishi S."/>
            <person name="Hori S."/>
            <person name="Arai W."/>
            <person name="Tsubouchi T."/>
            <person name="Morono Y."/>
            <person name="Uchiyama I."/>
            <person name="Ito T."/>
            <person name="Fujiyama A."/>
            <person name="Inagaki F."/>
            <person name="Takami H."/>
        </authorList>
    </citation>
    <scope>NUCLEOTIDE SEQUENCE</scope>
    <source>
        <strain evidence="1">Expedition CK06-06</strain>
    </source>
</reference>
<dbReference type="EMBL" id="BARU01009903">
    <property type="protein sequence ID" value="GAH42984.1"/>
    <property type="molecule type" value="Genomic_DNA"/>
</dbReference>
<organism evidence="1">
    <name type="scientific">marine sediment metagenome</name>
    <dbReference type="NCBI Taxonomy" id="412755"/>
    <lineage>
        <taxon>unclassified sequences</taxon>
        <taxon>metagenomes</taxon>
        <taxon>ecological metagenomes</taxon>
    </lineage>
</organism>
<proteinExistence type="predicted"/>